<sequence length="675" mass="74358">MLTDLHPTLTSWLDNFKTLVAFISLPPALANYLTHAWSHLFSLCANHCHPNLRPLLCPSQTEKHFRPVRDTLFDRFVTKLPPPDKTLLDQLLALENFETFLLHLLAPENFEIVCAFSALLLLFLFFVARSILSRKPRTDPETGSKTTSGSSNQLHATSTPTHLKLRPSTPNTTRTSFAKGSKLILPPPTMSTGTRTKVFGNSQSSTLQLQRAYHDQGYEYIKTALDLEEKDNNVLALDFYLKGMQEIKAALRLKFSDEELGEGEALGTKMRTNLKLVEERVRAITGKDRIILGSSKRLAGPVPNVKNSPVGKIPLSGPTTAAQRTARPRNTSPAATKRKPDGGAGSPKPAESQPEQPKSQYLKNIDPKLANAILNEVLVNGSNVAWDDIAGLNFAKQALKEIVILPALRPELFTGLRSPAKGVLLFGPPGTGKTLLAKVGGSFASIIRQDDGHPDLSFTHMLVGRCPPVAVDVLFHKCGIVDIQVFVFELQRCLFILSSVGESEKMVRALFATARELQPSIIFIACFAGRMTTMLQFIHHSSTVRQRPPDPRRKRKESEHEASRRLKTEFLLQFDGTASETTDRVLVMAATNRPQELDDAAIRRFVSAEGLLLLFLLSSLFTDHIIFMLWSTAQAYLHSAPGFGDAIRAAREPAQGAGLLDIEGRAQAAGETDRG</sequence>
<reference evidence="10 11" key="1">
    <citation type="journal article" date="2018" name="New Phytol.">
        <title>Phylogenomics of Endogonaceae and evolution of mycorrhizas within Mucoromycota.</title>
        <authorList>
            <person name="Chang Y."/>
            <person name="Desiro A."/>
            <person name="Na H."/>
            <person name="Sandor L."/>
            <person name="Lipzen A."/>
            <person name="Clum A."/>
            <person name="Barry K."/>
            <person name="Grigoriev I.V."/>
            <person name="Martin F.M."/>
            <person name="Stajich J.E."/>
            <person name="Smith M.E."/>
            <person name="Bonito G."/>
            <person name="Spatafora J.W."/>
        </authorList>
    </citation>
    <scope>NUCLEOTIDE SEQUENCE [LARGE SCALE GENOMIC DNA]</scope>
    <source>
        <strain evidence="10 11">GMNB39</strain>
    </source>
</reference>
<dbReference type="InterPro" id="IPR003959">
    <property type="entry name" value="ATPase_AAA_core"/>
</dbReference>
<evidence type="ECO:0000256" key="3">
    <source>
        <dbReference type="ARBA" id="ARBA00022840"/>
    </source>
</evidence>
<dbReference type="InterPro" id="IPR050304">
    <property type="entry name" value="MT-severing_AAA_ATPase"/>
</dbReference>
<feature type="region of interest" description="Disordered" evidence="8">
    <location>
        <begin position="136"/>
        <end position="186"/>
    </location>
</feature>
<keyword evidence="1" id="KW-0493">Microtubule</keyword>
<comment type="catalytic activity">
    <reaction evidence="5">
        <text>n ATP + n H2O + a microtubule = n ADP + n phosphate + (n+1) alpha/beta tubulin heterodimers.</text>
        <dbReference type="EC" id="5.6.1.1"/>
    </reaction>
</comment>
<evidence type="ECO:0000259" key="9">
    <source>
        <dbReference type="SMART" id="SM00382"/>
    </source>
</evidence>
<evidence type="ECO:0000256" key="8">
    <source>
        <dbReference type="SAM" id="MobiDB-lite"/>
    </source>
</evidence>
<dbReference type="Proteomes" id="UP000268093">
    <property type="component" value="Unassembled WGS sequence"/>
</dbReference>
<dbReference type="Gene3D" id="1.20.58.80">
    <property type="entry name" value="Phosphotransferase system, lactose/cellobiose-type IIA subunit"/>
    <property type="match status" value="1"/>
</dbReference>
<keyword evidence="2 7" id="KW-0547">Nucleotide-binding</keyword>
<dbReference type="InterPro" id="IPR003960">
    <property type="entry name" value="ATPase_AAA_CS"/>
</dbReference>
<dbReference type="SMART" id="SM00382">
    <property type="entry name" value="AAA"/>
    <property type="match status" value="1"/>
</dbReference>
<organism evidence="10 11">
    <name type="scientific">Jimgerdemannia flammicorona</name>
    <dbReference type="NCBI Taxonomy" id="994334"/>
    <lineage>
        <taxon>Eukaryota</taxon>
        <taxon>Fungi</taxon>
        <taxon>Fungi incertae sedis</taxon>
        <taxon>Mucoromycota</taxon>
        <taxon>Mucoromycotina</taxon>
        <taxon>Endogonomycetes</taxon>
        <taxon>Endogonales</taxon>
        <taxon>Endogonaceae</taxon>
        <taxon>Jimgerdemannia</taxon>
    </lineage>
</organism>
<feature type="compositionally biased region" description="Polar residues" evidence="8">
    <location>
        <begin position="317"/>
        <end position="334"/>
    </location>
</feature>
<keyword evidence="3 7" id="KW-0067">ATP-binding</keyword>
<evidence type="ECO:0000256" key="1">
    <source>
        <dbReference type="ARBA" id="ARBA00022701"/>
    </source>
</evidence>
<dbReference type="PANTHER" id="PTHR23074:SF86">
    <property type="entry name" value="SPASTIN"/>
    <property type="match status" value="1"/>
</dbReference>
<dbReference type="GO" id="GO:0016887">
    <property type="term" value="F:ATP hydrolysis activity"/>
    <property type="evidence" value="ECO:0007669"/>
    <property type="project" value="InterPro"/>
</dbReference>
<evidence type="ECO:0000256" key="5">
    <source>
        <dbReference type="ARBA" id="ARBA00036378"/>
    </source>
</evidence>
<comment type="caution">
    <text evidence="10">The sequence shown here is derived from an EMBL/GenBank/DDBJ whole genome shotgun (WGS) entry which is preliminary data.</text>
</comment>
<evidence type="ECO:0000256" key="2">
    <source>
        <dbReference type="ARBA" id="ARBA00022741"/>
    </source>
</evidence>
<dbReference type="AlphaFoldDB" id="A0A433DCD1"/>
<accession>A0A433DCD1</accession>
<dbReference type="EMBL" id="RBNI01003305">
    <property type="protein sequence ID" value="RUP48484.1"/>
    <property type="molecule type" value="Genomic_DNA"/>
</dbReference>
<dbReference type="InterPro" id="IPR027417">
    <property type="entry name" value="P-loop_NTPase"/>
</dbReference>
<dbReference type="Gene3D" id="3.40.50.300">
    <property type="entry name" value="P-loop containing nucleotide triphosphate hydrolases"/>
    <property type="match status" value="1"/>
</dbReference>
<dbReference type="PANTHER" id="PTHR23074">
    <property type="entry name" value="AAA DOMAIN-CONTAINING"/>
    <property type="match status" value="1"/>
</dbReference>
<dbReference type="EC" id="5.6.1.1" evidence="6"/>
<feature type="region of interest" description="Disordered" evidence="8">
    <location>
        <begin position="541"/>
        <end position="563"/>
    </location>
</feature>
<feature type="compositionally biased region" description="Basic and acidic residues" evidence="8">
    <location>
        <begin position="547"/>
        <end position="563"/>
    </location>
</feature>
<feature type="compositionally biased region" description="Polar residues" evidence="8">
    <location>
        <begin position="168"/>
        <end position="178"/>
    </location>
</feature>
<dbReference type="SUPFAM" id="SSF52540">
    <property type="entry name" value="P-loop containing nucleoside triphosphate hydrolases"/>
    <property type="match status" value="1"/>
</dbReference>
<evidence type="ECO:0000313" key="11">
    <source>
        <dbReference type="Proteomes" id="UP000268093"/>
    </source>
</evidence>
<name>A0A433DCD1_9FUNG</name>
<gene>
    <name evidence="10" type="ORF">BC936DRAFT_144502</name>
</gene>
<dbReference type="GO" id="GO:0008568">
    <property type="term" value="F:microtubule severing ATPase activity"/>
    <property type="evidence" value="ECO:0007669"/>
    <property type="project" value="UniProtKB-EC"/>
</dbReference>
<dbReference type="GO" id="GO:0005524">
    <property type="term" value="F:ATP binding"/>
    <property type="evidence" value="ECO:0007669"/>
    <property type="project" value="UniProtKB-KW"/>
</dbReference>
<keyword evidence="4" id="KW-0413">Isomerase</keyword>
<evidence type="ECO:0000256" key="4">
    <source>
        <dbReference type="ARBA" id="ARBA00023235"/>
    </source>
</evidence>
<feature type="region of interest" description="Disordered" evidence="8">
    <location>
        <begin position="301"/>
        <end position="358"/>
    </location>
</feature>
<dbReference type="OrthoDB" id="29072at2759"/>
<keyword evidence="11" id="KW-1185">Reference proteome</keyword>
<comment type="similarity">
    <text evidence="7">Belongs to the AAA ATPase family.</text>
</comment>
<proteinExistence type="inferred from homology"/>
<protein>
    <recommendedName>
        <fullName evidence="6">microtubule-severing ATPase</fullName>
        <ecNumber evidence="6">5.6.1.1</ecNumber>
    </recommendedName>
</protein>
<evidence type="ECO:0000313" key="10">
    <source>
        <dbReference type="EMBL" id="RUP48484.1"/>
    </source>
</evidence>
<feature type="compositionally biased region" description="Polar residues" evidence="8">
    <location>
        <begin position="143"/>
        <end position="161"/>
    </location>
</feature>
<feature type="domain" description="AAA+ ATPase" evidence="9">
    <location>
        <begin position="419"/>
        <end position="613"/>
    </location>
</feature>
<dbReference type="InterPro" id="IPR003593">
    <property type="entry name" value="AAA+_ATPase"/>
</dbReference>
<dbReference type="Pfam" id="PF00004">
    <property type="entry name" value="AAA"/>
    <property type="match status" value="2"/>
</dbReference>
<evidence type="ECO:0000256" key="6">
    <source>
        <dbReference type="ARBA" id="ARBA00038871"/>
    </source>
</evidence>
<dbReference type="GO" id="GO:0005874">
    <property type="term" value="C:microtubule"/>
    <property type="evidence" value="ECO:0007669"/>
    <property type="project" value="UniProtKB-KW"/>
</dbReference>
<dbReference type="PROSITE" id="PS00674">
    <property type="entry name" value="AAA"/>
    <property type="match status" value="1"/>
</dbReference>
<evidence type="ECO:0000256" key="7">
    <source>
        <dbReference type="RuleBase" id="RU003651"/>
    </source>
</evidence>